<proteinExistence type="predicted"/>
<dbReference type="AlphaFoldDB" id="A0A1H5Q098"/>
<dbReference type="InterPro" id="IPR032710">
    <property type="entry name" value="NTF2-like_dom_sf"/>
</dbReference>
<evidence type="ECO:0000313" key="3">
    <source>
        <dbReference type="Proteomes" id="UP000181980"/>
    </source>
</evidence>
<evidence type="ECO:0000259" key="1">
    <source>
        <dbReference type="Pfam" id="PF12680"/>
    </source>
</evidence>
<dbReference type="InterPro" id="IPR037401">
    <property type="entry name" value="SnoaL-like"/>
</dbReference>
<dbReference type="Gene3D" id="3.10.450.50">
    <property type="match status" value="1"/>
</dbReference>
<dbReference type="RefSeq" id="WP_069111370.1">
    <property type="nucleotide sequence ID" value="NZ_FNUC01000004.1"/>
</dbReference>
<organism evidence="2 3">
    <name type="scientific">Jiangella alba</name>
    <dbReference type="NCBI Taxonomy" id="561176"/>
    <lineage>
        <taxon>Bacteria</taxon>
        <taxon>Bacillati</taxon>
        <taxon>Actinomycetota</taxon>
        <taxon>Actinomycetes</taxon>
        <taxon>Jiangellales</taxon>
        <taxon>Jiangellaceae</taxon>
        <taxon>Jiangella</taxon>
    </lineage>
</organism>
<dbReference type="STRING" id="561176.SAMN04488561_6942"/>
<keyword evidence="3" id="KW-1185">Reference proteome</keyword>
<name>A0A1H5Q098_9ACTN</name>
<gene>
    <name evidence="2" type="ORF">SAMN04488561_6942</name>
</gene>
<protein>
    <submittedName>
        <fullName evidence="2">SnoaL-like domain-containing protein</fullName>
    </submittedName>
</protein>
<evidence type="ECO:0000313" key="2">
    <source>
        <dbReference type="EMBL" id="SEF18871.1"/>
    </source>
</evidence>
<dbReference type="SUPFAM" id="SSF54427">
    <property type="entry name" value="NTF2-like"/>
    <property type="match status" value="1"/>
</dbReference>
<dbReference type="Pfam" id="PF12680">
    <property type="entry name" value="SnoaL_2"/>
    <property type="match status" value="1"/>
</dbReference>
<dbReference type="Proteomes" id="UP000181980">
    <property type="component" value="Unassembled WGS sequence"/>
</dbReference>
<dbReference type="EMBL" id="FNUC01000004">
    <property type="protein sequence ID" value="SEF18871.1"/>
    <property type="molecule type" value="Genomic_DNA"/>
</dbReference>
<accession>A0A1H5Q098</accession>
<sequence>MTDAAGWRERFLTVYEAARSTGDVDALAELLAPGLRLEDPQLPGGAGTRADLLRLTADLASRCTRLAVRRHGPVCVSADGGVFTQRWFVEAEPAEGAGAVHVETFESFTVTGGLVGAVAICVRDLRSSDVRATV</sequence>
<dbReference type="OrthoDB" id="5189235at2"/>
<reference evidence="3" key="1">
    <citation type="submission" date="2016-10" db="EMBL/GenBank/DDBJ databases">
        <authorList>
            <person name="Varghese N."/>
            <person name="Submissions S."/>
        </authorList>
    </citation>
    <scope>NUCLEOTIDE SEQUENCE [LARGE SCALE GENOMIC DNA]</scope>
    <source>
        <strain evidence="3">DSM 45237</strain>
    </source>
</reference>
<feature type="domain" description="SnoaL-like" evidence="1">
    <location>
        <begin position="15"/>
        <end position="114"/>
    </location>
</feature>